<keyword evidence="2" id="KW-1185">Reference proteome</keyword>
<name>A0A5B7KA97_PORTR</name>
<dbReference type="EMBL" id="VSRR010146472">
    <property type="protein sequence ID" value="MPD05533.1"/>
    <property type="molecule type" value="Genomic_DNA"/>
</dbReference>
<comment type="caution">
    <text evidence="1">The sequence shown here is derived from an EMBL/GenBank/DDBJ whole genome shotgun (WGS) entry which is preliminary data.</text>
</comment>
<proteinExistence type="predicted"/>
<dbReference type="AlphaFoldDB" id="A0A5B7KA97"/>
<organism evidence="1 2">
    <name type="scientific">Portunus trituberculatus</name>
    <name type="common">Swimming crab</name>
    <name type="synonym">Neptunus trituberculatus</name>
    <dbReference type="NCBI Taxonomy" id="210409"/>
    <lineage>
        <taxon>Eukaryota</taxon>
        <taxon>Metazoa</taxon>
        <taxon>Ecdysozoa</taxon>
        <taxon>Arthropoda</taxon>
        <taxon>Crustacea</taxon>
        <taxon>Multicrustacea</taxon>
        <taxon>Malacostraca</taxon>
        <taxon>Eumalacostraca</taxon>
        <taxon>Eucarida</taxon>
        <taxon>Decapoda</taxon>
        <taxon>Pleocyemata</taxon>
        <taxon>Brachyura</taxon>
        <taxon>Eubrachyura</taxon>
        <taxon>Portunoidea</taxon>
        <taxon>Portunidae</taxon>
        <taxon>Portuninae</taxon>
        <taxon>Portunus</taxon>
    </lineage>
</organism>
<dbReference type="Proteomes" id="UP000324222">
    <property type="component" value="Unassembled WGS sequence"/>
</dbReference>
<evidence type="ECO:0000313" key="2">
    <source>
        <dbReference type="Proteomes" id="UP000324222"/>
    </source>
</evidence>
<sequence>MQCDSRNALVRCGITEVKQQMKGDTSALRYPHFPSPHLSLTSASSYGYVNRFSETFVGDCDP</sequence>
<accession>A0A5B7KA97</accession>
<reference evidence="1 2" key="1">
    <citation type="submission" date="2019-05" db="EMBL/GenBank/DDBJ databases">
        <title>Another draft genome of Portunus trituberculatus and its Hox gene families provides insights of decapod evolution.</title>
        <authorList>
            <person name="Jeong J.-H."/>
            <person name="Song I."/>
            <person name="Kim S."/>
            <person name="Choi T."/>
            <person name="Kim D."/>
            <person name="Ryu S."/>
            <person name="Kim W."/>
        </authorList>
    </citation>
    <scope>NUCLEOTIDE SEQUENCE [LARGE SCALE GENOMIC DNA]</scope>
    <source>
        <tissue evidence="1">Muscle</tissue>
    </source>
</reference>
<evidence type="ECO:0000313" key="1">
    <source>
        <dbReference type="EMBL" id="MPD05533.1"/>
    </source>
</evidence>
<gene>
    <name evidence="1" type="ORF">E2C01_101281</name>
</gene>
<protein>
    <submittedName>
        <fullName evidence="1">Uncharacterized protein</fullName>
    </submittedName>
</protein>